<dbReference type="SUPFAM" id="SSF69593">
    <property type="entry name" value="Glycerol-3-phosphate (1)-acyltransferase"/>
    <property type="match status" value="1"/>
</dbReference>
<reference evidence="2 3" key="1">
    <citation type="submission" date="2012-06" db="EMBL/GenBank/DDBJ databases">
        <title>Finished chromosome of genome of Microcoleus sp. PCC 7113.</title>
        <authorList>
            <consortium name="US DOE Joint Genome Institute"/>
            <person name="Gugger M."/>
            <person name="Coursin T."/>
            <person name="Rippka R."/>
            <person name="Tandeau De Marsac N."/>
            <person name="Huntemann M."/>
            <person name="Wei C.-L."/>
            <person name="Han J."/>
            <person name="Detter J.C."/>
            <person name="Han C."/>
            <person name="Tapia R."/>
            <person name="Chen A."/>
            <person name="Kyrpides N."/>
            <person name="Mavromatis K."/>
            <person name="Markowitz V."/>
            <person name="Szeto E."/>
            <person name="Ivanova N."/>
            <person name="Pagani I."/>
            <person name="Pati A."/>
            <person name="Goodwin L."/>
            <person name="Nordberg H.P."/>
            <person name="Cantor M.N."/>
            <person name="Hua S.X."/>
            <person name="Woyke T."/>
            <person name="Kerfeld C.A."/>
        </authorList>
    </citation>
    <scope>NUCLEOTIDE SEQUENCE [LARGE SCALE GENOMIC DNA]</scope>
    <source>
        <strain evidence="2 3">PCC 7113</strain>
    </source>
</reference>
<dbReference type="GO" id="GO:0016746">
    <property type="term" value="F:acyltransferase activity"/>
    <property type="evidence" value="ECO:0007669"/>
    <property type="project" value="InterPro"/>
</dbReference>
<accession>K9WDQ6</accession>
<gene>
    <name evidence="2" type="ORF">Mic7113_2741</name>
</gene>
<evidence type="ECO:0000313" key="2">
    <source>
        <dbReference type="EMBL" id="AFZ18525.1"/>
    </source>
</evidence>
<dbReference type="OrthoDB" id="524611at2"/>
<proteinExistence type="predicted"/>
<name>K9WDQ6_9CYAN</name>
<keyword evidence="3" id="KW-1185">Reference proteome</keyword>
<protein>
    <recommendedName>
        <fullName evidence="1">Phospholipid/glycerol acyltransferase domain-containing protein</fullName>
    </recommendedName>
</protein>
<dbReference type="eggNOG" id="COG0204">
    <property type="taxonomic scope" value="Bacteria"/>
</dbReference>
<sequence length="474" mass="54908">MSDSIQHAQPPLAFIPPRLNPLVLRIVQWLLPILLRFRLRRWLPAGISHIEAENVKVLVDLYQQFQAGKIRFLMAFHHPEVEDPLSMFYLINRAVPRAARQLGIRLQYPTHSYFVYERGMTLWAGDWLGWMFSRIGGIPIHRGKHLDWSGMRTARDVFVNGTLPIGIAPEGATNGHSEIISPLEPGVAQLGFWCAESLHKANRPEQVFIVPIGIRYHYAEPPWSNLDKLLSQMEADSGLSVQQIDPSAVDNREKIYYQRLLRLGEYLLSEMEEFYRRFYHQNLPELTGMESNPSTHSNQLLLARLQRLLDTALQVAEEYFGLKSQGTVIDRCRRLEEAGWSNIYREDIPDLNTLAPFKRGLADWVAQESERHMRHMRLVESFVAVTSTYVQEKPTAERFAETTLLMFDFISRIKEKKIPRRPRLGWRQVRMTVGEPICVNDRWSTYHSSRQAARQSVTDLTQDLQKALEKLISV</sequence>
<dbReference type="EMBL" id="CP003630">
    <property type="protein sequence ID" value="AFZ18525.1"/>
    <property type="molecule type" value="Genomic_DNA"/>
</dbReference>
<organism evidence="2 3">
    <name type="scientific">Allocoleopsis franciscana PCC 7113</name>
    <dbReference type="NCBI Taxonomy" id="1173027"/>
    <lineage>
        <taxon>Bacteria</taxon>
        <taxon>Bacillati</taxon>
        <taxon>Cyanobacteriota</taxon>
        <taxon>Cyanophyceae</taxon>
        <taxon>Coleofasciculales</taxon>
        <taxon>Coleofasciculaceae</taxon>
        <taxon>Allocoleopsis</taxon>
        <taxon>Allocoleopsis franciscana</taxon>
    </lineage>
</organism>
<feature type="domain" description="Phospholipid/glycerol acyltransferase" evidence="1">
    <location>
        <begin position="72"/>
        <end position="217"/>
    </location>
</feature>
<dbReference type="AlphaFoldDB" id="K9WDQ6"/>
<dbReference type="PATRIC" id="fig|1173027.3.peg.3014"/>
<evidence type="ECO:0000259" key="1">
    <source>
        <dbReference type="SMART" id="SM00563"/>
    </source>
</evidence>
<dbReference type="InterPro" id="IPR002123">
    <property type="entry name" value="Plipid/glycerol_acylTrfase"/>
</dbReference>
<dbReference type="HOGENOM" id="CLU_045973_0_0_3"/>
<dbReference type="Pfam" id="PF01553">
    <property type="entry name" value="Acyltransferase"/>
    <property type="match status" value="1"/>
</dbReference>
<dbReference type="SMART" id="SM00563">
    <property type="entry name" value="PlsC"/>
    <property type="match status" value="1"/>
</dbReference>
<evidence type="ECO:0000313" key="3">
    <source>
        <dbReference type="Proteomes" id="UP000010471"/>
    </source>
</evidence>
<dbReference type="STRING" id="1173027.Mic7113_2741"/>
<dbReference type="RefSeq" id="WP_015182674.1">
    <property type="nucleotide sequence ID" value="NC_019738.1"/>
</dbReference>
<dbReference type="KEGG" id="mic:Mic7113_2741"/>
<dbReference type="Proteomes" id="UP000010471">
    <property type="component" value="Chromosome"/>
</dbReference>